<dbReference type="EMBL" id="KF119369">
    <property type="protein sequence ID" value="AIA86635.1"/>
    <property type="molecule type" value="Genomic_DNA"/>
</dbReference>
<dbReference type="Pfam" id="PF11975">
    <property type="entry name" value="Glyco_hydro_4C"/>
    <property type="match status" value="1"/>
</dbReference>
<protein>
    <submittedName>
        <fullName evidence="10">CAZy families GH4 protein</fullName>
    </submittedName>
</protein>
<dbReference type="AlphaFoldDB" id="A0A060C0Q5"/>
<evidence type="ECO:0000256" key="6">
    <source>
        <dbReference type="ARBA" id="ARBA00023211"/>
    </source>
</evidence>
<dbReference type="PANTHER" id="PTHR32092:SF5">
    <property type="entry name" value="6-PHOSPHO-BETA-GLUCOSIDASE"/>
    <property type="match status" value="1"/>
</dbReference>
<dbReference type="GO" id="GO:0005975">
    <property type="term" value="P:carbohydrate metabolic process"/>
    <property type="evidence" value="ECO:0007669"/>
    <property type="project" value="InterPro"/>
</dbReference>
<feature type="non-terminal residue" evidence="10">
    <location>
        <position position="109"/>
    </location>
</feature>
<comment type="subunit">
    <text evidence="2">Homotetramer.</text>
</comment>
<evidence type="ECO:0000256" key="2">
    <source>
        <dbReference type="ARBA" id="ARBA00011881"/>
    </source>
</evidence>
<evidence type="ECO:0000256" key="7">
    <source>
        <dbReference type="ARBA" id="ARBA00023295"/>
    </source>
</evidence>
<evidence type="ECO:0000256" key="1">
    <source>
        <dbReference type="ARBA" id="ARBA00001911"/>
    </source>
</evidence>
<dbReference type="SUPFAM" id="SSF56327">
    <property type="entry name" value="LDH C-terminal domain-like"/>
    <property type="match status" value="1"/>
</dbReference>
<keyword evidence="4" id="KW-0378">Hydrolase</keyword>
<dbReference type="PANTHER" id="PTHR32092">
    <property type="entry name" value="6-PHOSPHO-BETA-GLUCOSIDASE-RELATED"/>
    <property type="match status" value="1"/>
</dbReference>
<reference evidence="10" key="1">
    <citation type="journal article" date="2013" name="Environ. Microbiol.">
        <title>Seasonally variable intestinal metagenomes of the red palm weevil (Rhynchophorus ferrugineus).</title>
        <authorList>
            <person name="Jia S."/>
            <person name="Zhang X."/>
            <person name="Zhang G."/>
            <person name="Yin A."/>
            <person name="Zhang S."/>
            <person name="Li F."/>
            <person name="Wang L."/>
            <person name="Zhao D."/>
            <person name="Yun Q."/>
            <person name="Tala"/>
            <person name="Wang J."/>
            <person name="Sun G."/>
            <person name="Baabdullah M."/>
            <person name="Yu X."/>
            <person name="Hu S."/>
            <person name="Al-Mssallem I.S."/>
            <person name="Yu J."/>
        </authorList>
    </citation>
    <scope>NUCLEOTIDE SEQUENCE</scope>
</reference>
<evidence type="ECO:0000256" key="5">
    <source>
        <dbReference type="ARBA" id="ARBA00023027"/>
    </source>
</evidence>
<evidence type="ECO:0000259" key="9">
    <source>
        <dbReference type="Pfam" id="PF11975"/>
    </source>
</evidence>
<comment type="cofactor">
    <cofactor evidence="1">
        <name>NAD(+)</name>
        <dbReference type="ChEBI" id="CHEBI:57540"/>
    </cofactor>
</comment>
<keyword evidence="5" id="KW-0520">NAD</keyword>
<feature type="binding site" evidence="8">
    <location>
        <position position="34"/>
    </location>
    <ligand>
        <name>Mn(2+)</name>
        <dbReference type="ChEBI" id="CHEBI:29035"/>
    </ligand>
</feature>
<keyword evidence="8" id="KW-0408">Iron</keyword>
<keyword evidence="8" id="KW-0170">Cobalt</keyword>
<dbReference type="InterPro" id="IPR015955">
    <property type="entry name" value="Lactate_DH/Glyco_Ohase_4_C"/>
</dbReference>
<keyword evidence="6 8" id="KW-0464">Manganese</keyword>
<sequence>GLVAMFQSAMQTAAAEMFNVPVEKVFVDFVGINHLVWGRKIVVDGCDVTPEMIDKLCAETTARLKNIPEVSMNPKFIKSLGMFTVDYLKYYYLTAEMLEECKKSAKAEG</sequence>
<dbReference type="InterPro" id="IPR022616">
    <property type="entry name" value="Glyco_hydro_4_C"/>
</dbReference>
<keyword evidence="8" id="KW-0533">Nickel</keyword>
<feature type="non-terminal residue" evidence="10">
    <location>
        <position position="1"/>
    </location>
</feature>
<keyword evidence="7" id="KW-0326">Glycosidase</keyword>
<dbReference type="GO" id="GO:0004553">
    <property type="term" value="F:hydrolase activity, hydrolyzing O-glycosyl compounds"/>
    <property type="evidence" value="ECO:0007669"/>
    <property type="project" value="InterPro"/>
</dbReference>
<dbReference type="GO" id="GO:0016616">
    <property type="term" value="F:oxidoreductase activity, acting on the CH-OH group of donors, NAD or NADP as acceptor"/>
    <property type="evidence" value="ECO:0007669"/>
    <property type="project" value="InterPro"/>
</dbReference>
<evidence type="ECO:0000256" key="3">
    <source>
        <dbReference type="ARBA" id="ARBA00022723"/>
    </source>
</evidence>
<dbReference type="Gene3D" id="3.90.110.10">
    <property type="entry name" value="Lactate dehydrogenase/glycoside hydrolase, family 4, C-terminal"/>
    <property type="match status" value="1"/>
</dbReference>
<evidence type="ECO:0000313" key="10">
    <source>
        <dbReference type="EMBL" id="AIA86635.1"/>
    </source>
</evidence>
<evidence type="ECO:0000256" key="4">
    <source>
        <dbReference type="ARBA" id="ARBA00022801"/>
    </source>
</evidence>
<dbReference type="InterPro" id="IPR001088">
    <property type="entry name" value="Glyco_hydro_4"/>
</dbReference>
<evidence type="ECO:0000256" key="8">
    <source>
        <dbReference type="PIRSR" id="PIRSR601088-3"/>
    </source>
</evidence>
<accession>A0A060C0Q5</accession>
<feature type="domain" description="Glycosyl hydrolase family 4 C-terminal" evidence="9">
    <location>
        <begin position="29"/>
        <end position="104"/>
    </location>
</feature>
<keyword evidence="3 8" id="KW-0479">Metal-binding</keyword>
<organism evidence="10">
    <name type="scientific">uncultured Thermoanaerobacterium sp</name>
    <dbReference type="NCBI Taxonomy" id="218933"/>
    <lineage>
        <taxon>Bacteria</taxon>
        <taxon>Bacillati</taxon>
        <taxon>Bacillota</taxon>
        <taxon>Clostridia</taxon>
        <taxon>Thermoanaerobacterales</taxon>
        <taxon>Thermoanaerobacteraceae</taxon>
        <taxon>Thermoanaerobacterium</taxon>
        <taxon>environmental samples</taxon>
    </lineage>
</organism>
<name>A0A060C0Q5_9THEO</name>
<proteinExistence type="predicted"/>
<dbReference type="GO" id="GO:0046872">
    <property type="term" value="F:metal ion binding"/>
    <property type="evidence" value="ECO:0007669"/>
    <property type="project" value="UniProtKB-KW"/>
</dbReference>